<comment type="caution">
    <text evidence="1">The sequence shown here is derived from an EMBL/GenBank/DDBJ whole genome shotgun (WGS) entry which is preliminary data.</text>
</comment>
<sequence length="56" mass="5904">MLFIDLAVGSSKQDPDSSAPLCQIVNHVMIPASERTLGKLARAGRHAAGSLNTFIP</sequence>
<dbReference type="EMBL" id="QNUK01000204">
    <property type="protein sequence ID" value="KAF5898307.1"/>
    <property type="molecule type" value="Genomic_DNA"/>
</dbReference>
<name>A0A8J4WZV3_CLAMG</name>
<gene>
    <name evidence="1" type="primary">Stxbp4</name>
    <name evidence="1" type="ORF">DAT39_011991</name>
</gene>
<organism evidence="1 2">
    <name type="scientific">Clarias magur</name>
    <name type="common">Asian catfish</name>
    <name type="synonym">Macropteronotus magur</name>
    <dbReference type="NCBI Taxonomy" id="1594786"/>
    <lineage>
        <taxon>Eukaryota</taxon>
        <taxon>Metazoa</taxon>
        <taxon>Chordata</taxon>
        <taxon>Craniata</taxon>
        <taxon>Vertebrata</taxon>
        <taxon>Euteleostomi</taxon>
        <taxon>Actinopterygii</taxon>
        <taxon>Neopterygii</taxon>
        <taxon>Teleostei</taxon>
        <taxon>Ostariophysi</taxon>
        <taxon>Siluriformes</taxon>
        <taxon>Clariidae</taxon>
        <taxon>Clarias</taxon>
    </lineage>
</organism>
<keyword evidence="2" id="KW-1185">Reference proteome</keyword>
<reference evidence="1" key="1">
    <citation type="submission" date="2020-07" db="EMBL/GenBank/DDBJ databases">
        <title>Clarias magur genome sequencing, assembly and annotation.</title>
        <authorList>
            <person name="Kushwaha B."/>
            <person name="Kumar R."/>
            <person name="Das P."/>
            <person name="Joshi C.G."/>
            <person name="Kumar D."/>
            <person name="Nagpure N.S."/>
            <person name="Pandey M."/>
            <person name="Agarwal S."/>
            <person name="Srivastava S."/>
            <person name="Singh M."/>
            <person name="Sahoo L."/>
            <person name="Jayasankar P."/>
            <person name="Meher P.K."/>
            <person name="Koringa P.G."/>
            <person name="Iquebal M.A."/>
            <person name="Das S.P."/>
            <person name="Bit A."/>
            <person name="Patnaik S."/>
            <person name="Patel N."/>
            <person name="Shah T.M."/>
            <person name="Hinsu A."/>
            <person name="Jena J.K."/>
        </authorList>
    </citation>
    <scope>NUCLEOTIDE SEQUENCE</scope>
    <source>
        <strain evidence="1">CIFAMagur01</strain>
        <tissue evidence="1">Testis</tissue>
    </source>
</reference>
<dbReference type="AlphaFoldDB" id="A0A8J4WZV3"/>
<evidence type="ECO:0000313" key="1">
    <source>
        <dbReference type="EMBL" id="KAF5898307.1"/>
    </source>
</evidence>
<proteinExistence type="predicted"/>
<accession>A0A8J4WZV3</accession>
<feature type="non-terminal residue" evidence="1">
    <location>
        <position position="56"/>
    </location>
</feature>
<protein>
    <submittedName>
        <fullName evidence="1">Syntaxin-binding protein 4</fullName>
    </submittedName>
</protein>
<dbReference type="Proteomes" id="UP000727407">
    <property type="component" value="Unassembled WGS sequence"/>
</dbReference>
<evidence type="ECO:0000313" key="2">
    <source>
        <dbReference type="Proteomes" id="UP000727407"/>
    </source>
</evidence>